<protein>
    <recommendedName>
        <fullName evidence="3">F-box domain-containing protein</fullName>
    </recommendedName>
</protein>
<dbReference type="CDD" id="cd09917">
    <property type="entry name" value="F-box_SF"/>
    <property type="match status" value="1"/>
</dbReference>
<sequence>MVTADNLNLDVLELIFLYLSGNDLSSVALVSRSFFVGVIPRLYQKIMFRLNHAKRYPKLMSPFNVILLRPSLATHVRHIEIRTIPALKFQHHPTFILECTRALALCNNLQSFRCTANAIPPFLASLQGKEQLQEFRIHANLTTSQSEQLAKIGNLTNLCLDLGSWNVLDVLPRWTPKFANTLTSLCLFTANQLNETVLDKVLQQLPKLKALHIIGCGQVDHIAVLRLVSHTPLLESLSLSTTESCSPLSQPPPSLQHLKHLALDARYSMMSSPAPQVLKSILSHIQSSAPALLSLVMRLPEIKITVGDEFIKQLVELHGHTLQTLAFINCGVSMDCIMRISNSCLNMERLELPIPVKEITSFARALSQASNLQILIDTNIHSTHGNGLNVYLVQDNVRHLMAHSAQLRKIVSGKRLWKNTSSTSIDLSLERLPAYSSGTYWFMPRDMTDFGAN</sequence>
<dbReference type="AlphaFoldDB" id="A0A9W8TZB1"/>
<accession>A0A9W8TZB1</accession>
<dbReference type="Proteomes" id="UP001142393">
    <property type="component" value="Unassembled WGS sequence"/>
</dbReference>
<proteinExistence type="predicted"/>
<reference evidence="1 2" key="1">
    <citation type="journal article" date="2023" name="Proc. Natl. Acad. Sci. U.S.A.">
        <title>A global phylogenomic analysis of the shiitake genus Lentinula.</title>
        <authorList>
            <person name="Sierra-Patev S."/>
            <person name="Min B."/>
            <person name="Naranjo-Ortiz M."/>
            <person name="Looney B."/>
            <person name="Konkel Z."/>
            <person name="Slot J.C."/>
            <person name="Sakamoto Y."/>
            <person name="Steenwyk J.L."/>
            <person name="Rokas A."/>
            <person name="Carro J."/>
            <person name="Camarero S."/>
            <person name="Ferreira P."/>
            <person name="Molpeceres G."/>
            <person name="Ruiz-Duenas F.J."/>
            <person name="Serrano A."/>
            <person name="Henrissat B."/>
            <person name="Drula E."/>
            <person name="Hughes K.W."/>
            <person name="Mata J.L."/>
            <person name="Ishikawa N.K."/>
            <person name="Vargas-Isla R."/>
            <person name="Ushijima S."/>
            <person name="Smith C.A."/>
            <person name="Donoghue J."/>
            <person name="Ahrendt S."/>
            <person name="Andreopoulos W."/>
            <person name="He G."/>
            <person name="LaButti K."/>
            <person name="Lipzen A."/>
            <person name="Ng V."/>
            <person name="Riley R."/>
            <person name="Sandor L."/>
            <person name="Barry K."/>
            <person name="Martinez A.T."/>
            <person name="Xiao Y."/>
            <person name="Gibbons J.G."/>
            <person name="Terashima K."/>
            <person name="Grigoriev I.V."/>
            <person name="Hibbett D."/>
        </authorList>
    </citation>
    <scope>NUCLEOTIDE SEQUENCE [LARGE SCALE GENOMIC DNA]</scope>
    <source>
        <strain evidence="1 2">TFB7810</strain>
    </source>
</reference>
<dbReference type="SUPFAM" id="SSF52047">
    <property type="entry name" value="RNI-like"/>
    <property type="match status" value="1"/>
</dbReference>
<evidence type="ECO:0000313" key="2">
    <source>
        <dbReference type="Proteomes" id="UP001142393"/>
    </source>
</evidence>
<keyword evidence="2" id="KW-1185">Reference proteome</keyword>
<dbReference type="Gene3D" id="3.80.10.10">
    <property type="entry name" value="Ribonuclease Inhibitor"/>
    <property type="match status" value="1"/>
</dbReference>
<dbReference type="SUPFAM" id="SSF81383">
    <property type="entry name" value="F-box domain"/>
    <property type="match status" value="1"/>
</dbReference>
<dbReference type="InterPro" id="IPR036047">
    <property type="entry name" value="F-box-like_dom_sf"/>
</dbReference>
<organism evidence="1 2">
    <name type="scientific">Lentinula detonsa</name>
    <dbReference type="NCBI Taxonomy" id="2804962"/>
    <lineage>
        <taxon>Eukaryota</taxon>
        <taxon>Fungi</taxon>
        <taxon>Dikarya</taxon>
        <taxon>Basidiomycota</taxon>
        <taxon>Agaricomycotina</taxon>
        <taxon>Agaricomycetes</taxon>
        <taxon>Agaricomycetidae</taxon>
        <taxon>Agaricales</taxon>
        <taxon>Marasmiineae</taxon>
        <taxon>Omphalotaceae</taxon>
        <taxon>Lentinula</taxon>
    </lineage>
</organism>
<dbReference type="InterPro" id="IPR032675">
    <property type="entry name" value="LRR_dom_sf"/>
</dbReference>
<evidence type="ECO:0000313" key="1">
    <source>
        <dbReference type="EMBL" id="KAJ3746495.1"/>
    </source>
</evidence>
<gene>
    <name evidence="1" type="ORF">DFH05DRAFT_1485459</name>
</gene>
<comment type="caution">
    <text evidence="1">The sequence shown here is derived from an EMBL/GenBank/DDBJ whole genome shotgun (WGS) entry which is preliminary data.</text>
</comment>
<dbReference type="EMBL" id="JANVFU010000004">
    <property type="protein sequence ID" value="KAJ3746495.1"/>
    <property type="molecule type" value="Genomic_DNA"/>
</dbReference>
<evidence type="ECO:0008006" key="3">
    <source>
        <dbReference type="Google" id="ProtNLM"/>
    </source>
</evidence>
<name>A0A9W8TZB1_9AGAR</name>